<proteinExistence type="predicted"/>
<dbReference type="Proteomes" id="UP000886501">
    <property type="component" value="Unassembled WGS sequence"/>
</dbReference>
<name>A0ACB6Z5C8_THEGA</name>
<evidence type="ECO:0000313" key="1">
    <source>
        <dbReference type="EMBL" id="KAF9644371.1"/>
    </source>
</evidence>
<accession>A0ACB6Z5C8</accession>
<keyword evidence="2" id="KW-1185">Reference proteome</keyword>
<comment type="caution">
    <text evidence="1">The sequence shown here is derived from an EMBL/GenBank/DDBJ whole genome shotgun (WGS) entry which is preliminary data.</text>
</comment>
<feature type="non-terminal residue" evidence="1">
    <location>
        <position position="289"/>
    </location>
</feature>
<reference evidence="1" key="2">
    <citation type="journal article" date="2020" name="Nat. Commun.">
        <title>Large-scale genome sequencing of mycorrhizal fungi provides insights into the early evolution of symbiotic traits.</title>
        <authorList>
            <person name="Miyauchi S."/>
            <person name="Kiss E."/>
            <person name="Kuo A."/>
            <person name="Drula E."/>
            <person name="Kohler A."/>
            <person name="Sanchez-Garcia M."/>
            <person name="Morin E."/>
            <person name="Andreopoulos B."/>
            <person name="Barry K.W."/>
            <person name="Bonito G."/>
            <person name="Buee M."/>
            <person name="Carver A."/>
            <person name="Chen C."/>
            <person name="Cichocki N."/>
            <person name="Clum A."/>
            <person name="Culley D."/>
            <person name="Crous P.W."/>
            <person name="Fauchery L."/>
            <person name="Girlanda M."/>
            <person name="Hayes R.D."/>
            <person name="Keri Z."/>
            <person name="LaButti K."/>
            <person name="Lipzen A."/>
            <person name="Lombard V."/>
            <person name="Magnuson J."/>
            <person name="Maillard F."/>
            <person name="Murat C."/>
            <person name="Nolan M."/>
            <person name="Ohm R.A."/>
            <person name="Pangilinan J."/>
            <person name="Pereira M.F."/>
            <person name="Perotto S."/>
            <person name="Peter M."/>
            <person name="Pfister S."/>
            <person name="Riley R."/>
            <person name="Sitrit Y."/>
            <person name="Stielow J.B."/>
            <person name="Szollosi G."/>
            <person name="Zifcakova L."/>
            <person name="Stursova M."/>
            <person name="Spatafora J.W."/>
            <person name="Tedersoo L."/>
            <person name="Vaario L.M."/>
            <person name="Yamada A."/>
            <person name="Yan M."/>
            <person name="Wang P."/>
            <person name="Xu J."/>
            <person name="Bruns T."/>
            <person name="Baldrian P."/>
            <person name="Vilgalys R."/>
            <person name="Dunand C."/>
            <person name="Henrissat B."/>
            <person name="Grigoriev I.V."/>
            <person name="Hibbett D."/>
            <person name="Nagy L.G."/>
            <person name="Martin F.M."/>
        </authorList>
    </citation>
    <scope>NUCLEOTIDE SEQUENCE</scope>
    <source>
        <strain evidence="1">P2</strain>
    </source>
</reference>
<reference evidence="1" key="1">
    <citation type="submission" date="2019-10" db="EMBL/GenBank/DDBJ databases">
        <authorList>
            <consortium name="DOE Joint Genome Institute"/>
            <person name="Kuo A."/>
            <person name="Miyauchi S."/>
            <person name="Kiss E."/>
            <person name="Drula E."/>
            <person name="Kohler A."/>
            <person name="Sanchez-Garcia M."/>
            <person name="Andreopoulos B."/>
            <person name="Barry K.W."/>
            <person name="Bonito G."/>
            <person name="Buee M."/>
            <person name="Carver A."/>
            <person name="Chen C."/>
            <person name="Cichocki N."/>
            <person name="Clum A."/>
            <person name="Culley D."/>
            <person name="Crous P.W."/>
            <person name="Fauchery L."/>
            <person name="Girlanda M."/>
            <person name="Hayes R."/>
            <person name="Keri Z."/>
            <person name="Labutti K."/>
            <person name="Lipzen A."/>
            <person name="Lombard V."/>
            <person name="Magnuson J."/>
            <person name="Maillard F."/>
            <person name="Morin E."/>
            <person name="Murat C."/>
            <person name="Nolan M."/>
            <person name="Ohm R."/>
            <person name="Pangilinan J."/>
            <person name="Pereira M."/>
            <person name="Perotto S."/>
            <person name="Peter M."/>
            <person name="Riley R."/>
            <person name="Sitrit Y."/>
            <person name="Stielow B."/>
            <person name="Szollosi G."/>
            <person name="Zifcakova L."/>
            <person name="Stursova M."/>
            <person name="Spatafora J.W."/>
            <person name="Tedersoo L."/>
            <person name="Vaario L.-M."/>
            <person name="Yamada A."/>
            <person name="Yan M."/>
            <person name="Wang P."/>
            <person name="Xu J."/>
            <person name="Bruns T."/>
            <person name="Baldrian P."/>
            <person name="Vilgalys R."/>
            <person name="Henrissat B."/>
            <person name="Grigoriev I.V."/>
            <person name="Hibbett D."/>
            <person name="Nagy L.G."/>
            <person name="Martin F.M."/>
        </authorList>
    </citation>
    <scope>NUCLEOTIDE SEQUENCE</scope>
    <source>
        <strain evidence="1">P2</strain>
    </source>
</reference>
<organism evidence="1 2">
    <name type="scientific">Thelephora ganbajun</name>
    <name type="common">Ganba fungus</name>
    <dbReference type="NCBI Taxonomy" id="370292"/>
    <lineage>
        <taxon>Eukaryota</taxon>
        <taxon>Fungi</taxon>
        <taxon>Dikarya</taxon>
        <taxon>Basidiomycota</taxon>
        <taxon>Agaricomycotina</taxon>
        <taxon>Agaricomycetes</taxon>
        <taxon>Thelephorales</taxon>
        <taxon>Thelephoraceae</taxon>
        <taxon>Thelephora</taxon>
    </lineage>
</organism>
<dbReference type="EMBL" id="MU118143">
    <property type="protein sequence ID" value="KAF9644371.1"/>
    <property type="molecule type" value="Genomic_DNA"/>
</dbReference>
<evidence type="ECO:0000313" key="2">
    <source>
        <dbReference type="Proteomes" id="UP000886501"/>
    </source>
</evidence>
<sequence>MSDNPGYHNRQDPIFWKIRSLLLALTNKSLEYDQIAPKIDGGSYAGVGRFLKEFRDAPHCSEQARSFITQLYLHVLRCICNSFGGRSSESRELGDSLVSIHGGTNLTRVASFVGYLIEWGLLSNELVRQHLTKPLTNHYYYSAGSDSEIVRANAVYQLLIAAGNTLLQGLLEAEDVRVCFEMLDAQTSAGKISGFDAAKLKELREIHAAWMQRKEEEEQGNVRDTEGLQAEGQGATAAEVSAEVETPVAFVPQDLPAAMAGIDIPSSILQDIVSPSALHAVESPPETFI</sequence>
<gene>
    <name evidence="1" type="ORF">BDM02DRAFT_3190670</name>
</gene>
<protein>
    <submittedName>
        <fullName evidence="1">Uncharacterized protein</fullName>
    </submittedName>
</protein>